<evidence type="ECO:0000256" key="1">
    <source>
        <dbReference type="SAM" id="SignalP"/>
    </source>
</evidence>
<feature type="signal peptide" evidence="1">
    <location>
        <begin position="1"/>
        <end position="22"/>
    </location>
</feature>
<dbReference type="GO" id="GO:0009289">
    <property type="term" value="C:pilus"/>
    <property type="evidence" value="ECO:0007669"/>
    <property type="project" value="InterPro"/>
</dbReference>
<evidence type="ECO:0000313" key="3">
    <source>
        <dbReference type="Proteomes" id="UP000317747"/>
    </source>
</evidence>
<feature type="chain" id="PRO_5022869478" description="Fimbrial protein" evidence="1">
    <location>
        <begin position="23"/>
        <end position="299"/>
    </location>
</feature>
<dbReference type="EMBL" id="VHJA01000068">
    <property type="protein sequence ID" value="TPV37991.1"/>
    <property type="molecule type" value="Genomic_DNA"/>
</dbReference>
<sequence>MSIILKTGFILILLISAFTCKAADMVCTPSLMMVDLGVVQQGVTTDYNAYIDGPLNQFTCNVNRSFLYGASLSYKSESVNGLKAGILIPMVYNNTQVPTYQVNKATNLCIGPTNFACNFPLGANSRLSFSMRYRILINLAGIGTFVGKINLYQTPRVLVGYSEQITSFYYTYTIAARPCTVADKNLAVNFGDLDNRLSDNPYRELAIAVTCPARTNVDVQLNAGKPIVNATQGLSKTSLAGLNMQVSRNGSPVVLNQTSTQVFQQGINTYQLKFSPQLASSPAPTGSFSADYTLTFDYK</sequence>
<comment type="caution">
    <text evidence="2">The sequence shown here is derived from an EMBL/GenBank/DDBJ whole genome shotgun (WGS) entry which is preliminary data.</text>
</comment>
<dbReference type="RefSeq" id="WP_128085603.1">
    <property type="nucleotide sequence ID" value="NZ_CP071405.1"/>
</dbReference>
<dbReference type="InterPro" id="IPR008966">
    <property type="entry name" value="Adhesion_dom_sf"/>
</dbReference>
<proteinExistence type="predicted"/>
<dbReference type="Proteomes" id="UP000317747">
    <property type="component" value="Unassembled WGS sequence"/>
</dbReference>
<dbReference type="GO" id="GO:0007155">
    <property type="term" value="P:cell adhesion"/>
    <property type="evidence" value="ECO:0007669"/>
    <property type="project" value="InterPro"/>
</dbReference>
<dbReference type="AlphaFoldDB" id="A0A506PWC0"/>
<gene>
    <name evidence="2" type="ORF">FJW01_18450</name>
</gene>
<evidence type="ECO:0000313" key="2">
    <source>
        <dbReference type="EMBL" id="TPV37991.1"/>
    </source>
</evidence>
<dbReference type="InterPro" id="IPR036937">
    <property type="entry name" value="Adhesion_dom_fimbrial_sf"/>
</dbReference>
<protein>
    <recommendedName>
        <fullName evidence="4">Fimbrial protein</fullName>
    </recommendedName>
</protein>
<evidence type="ECO:0008006" key="4">
    <source>
        <dbReference type="Google" id="ProtNLM"/>
    </source>
</evidence>
<keyword evidence="3" id="KW-1185">Reference proteome</keyword>
<organism evidence="2 3">
    <name type="scientific">Pantoea deleyi</name>
    <dbReference type="NCBI Taxonomy" id="470932"/>
    <lineage>
        <taxon>Bacteria</taxon>
        <taxon>Pseudomonadati</taxon>
        <taxon>Pseudomonadota</taxon>
        <taxon>Gammaproteobacteria</taxon>
        <taxon>Enterobacterales</taxon>
        <taxon>Erwiniaceae</taxon>
        <taxon>Pantoea</taxon>
    </lineage>
</organism>
<keyword evidence="1" id="KW-0732">Signal</keyword>
<accession>A0A506PWC0</accession>
<dbReference type="SUPFAM" id="SSF49401">
    <property type="entry name" value="Bacterial adhesins"/>
    <property type="match status" value="1"/>
</dbReference>
<reference evidence="2 3" key="1">
    <citation type="submission" date="2019-06" db="EMBL/GenBank/DDBJ databases">
        <title>Taxogenomics and systematics of the genus Pantoea.</title>
        <authorList>
            <person name="Tambong J.T."/>
        </authorList>
    </citation>
    <scope>NUCLEOTIDE SEQUENCE [LARGE SCALE GENOMIC DNA]</scope>
    <source>
        <strain evidence="2 3">LMG 24200</strain>
    </source>
</reference>
<name>A0A506PWC0_9GAMM</name>
<dbReference type="Gene3D" id="2.60.40.1090">
    <property type="entry name" value="Fimbrial-type adhesion domain"/>
    <property type="match status" value="1"/>
</dbReference>